<gene>
    <name evidence="1" type="ORF">BOTCAL_0483g00030</name>
</gene>
<comment type="caution">
    <text evidence="1">The sequence shown here is derived from an EMBL/GenBank/DDBJ whole genome shotgun (WGS) entry which is preliminary data.</text>
</comment>
<evidence type="ECO:0000313" key="1">
    <source>
        <dbReference type="EMBL" id="TEY38611.1"/>
    </source>
</evidence>
<name>A0A4Y8CLX3_9HELO</name>
<keyword evidence="2" id="KW-1185">Reference proteome</keyword>
<dbReference type="EMBL" id="PHWZ01000482">
    <property type="protein sequence ID" value="TEY38611.1"/>
    <property type="molecule type" value="Genomic_DNA"/>
</dbReference>
<dbReference type="Proteomes" id="UP000297299">
    <property type="component" value="Unassembled WGS sequence"/>
</dbReference>
<reference evidence="1 2" key="1">
    <citation type="submission" date="2017-11" db="EMBL/GenBank/DDBJ databases">
        <title>Comparative genomics of Botrytis spp.</title>
        <authorList>
            <person name="Valero-Jimenez C.A."/>
            <person name="Tapia P."/>
            <person name="Veloso J."/>
            <person name="Silva-Moreno E."/>
            <person name="Staats M."/>
            <person name="Valdes J.H."/>
            <person name="Van Kan J.A.L."/>
        </authorList>
    </citation>
    <scope>NUCLEOTIDE SEQUENCE [LARGE SCALE GENOMIC DNA]</scope>
    <source>
        <strain evidence="1 2">MUCL2830</strain>
    </source>
</reference>
<dbReference type="AlphaFoldDB" id="A0A4Y8CLX3"/>
<evidence type="ECO:0000313" key="2">
    <source>
        <dbReference type="Proteomes" id="UP000297299"/>
    </source>
</evidence>
<organism evidence="1 2">
    <name type="scientific">Botryotinia calthae</name>
    <dbReference type="NCBI Taxonomy" id="38488"/>
    <lineage>
        <taxon>Eukaryota</taxon>
        <taxon>Fungi</taxon>
        <taxon>Dikarya</taxon>
        <taxon>Ascomycota</taxon>
        <taxon>Pezizomycotina</taxon>
        <taxon>Leotiomycetes</taxon>
        <taxon>Helotiales</taxon>
        <taxon>Sclerotiniaceae</taxon>
        <taxon>Botryotinia</taxon>
    </lineage>
</organism>
<accession>A0A4Y8CLX3</accession>
<sequence length="150" mass="16497">MVFNSRKCLGSSRRWLPQAHFLETLTSLIEFIYTIVLGASNLAGDGNIARLPIDYKSQSQATSTSGSSPPSPEVWSGPLQRIMYAIAPIISSFMSRALLIAIPISAHQREFAGGNTKFDSLQPEHQASNICEHLFPCFIIVYGKIDVLNI</sequence>
<protein>
    <submittedName>
        <fullName evidence="1">Uncharacterized protein</fullName>
    </submittedName>
</protein>
<proteinExistence type="predicted"/>